<dbReference type="EMBL" id="JACHLC010000004">
    <property type="protein sequence ID" value="MBB6372160.1"/>
    <property type="molecule type" value="Genomic_DNA"/>
</dbReference>
<dbReference type="Pfam" id="PF18962">
    <property type="entry name" value="Por_Secre_tail"/>
    <property type="match status" value="1"/>
</dbReference>
<dbReference type="CDD" id="cd09631">
    <property type="entry name" value="DOMON_DOH"/>
    <property type="match status" value="1"/>
</dbReference>
<dbReference type="InterPro" id="IPR026444">
    <property type="entry name" value="Secre_tail"/>
</dbReference>
<dbReference type="GO" id="GO:0030667">
    <property type="term" value="C:secretory granule membrane"/>
    <property type="evidence" value="ECO:0007669"/>
    <property type="project" value="TreeGrafter"/>
</dbReference>
<evidence type="ECO:0000259" key="2">
    <source>
        <dbReference type="PROSITE" id="PS50836"/>
    </source>
</evidence>
<dbReference type="RefSeq" id="WP_184165876.1">
    <property type="nucleotide sequence ID" value="NZ_JACHLC010000004.1"/>
</dbReference>
<keyword evidence="4" id="KW-1185">Reference proteome</keyword>
<dbReference type="Pfam" id="PF03351">
    <property type="entry name" value="DOMON"/>
    <property type="match status" value="1"/>
</dbReference>
<dbReference type="PANTHER" id="PTHR10157">
    <property type="entry name" value="DOPAMINE BETA HYDROXYLASE RELATED"/>
    <property type="match status" value="1"/>
</dbReference>
<dbReference type="GO" id="GO:0004500">
    <property type="term" value="F:dopamine beta-monooxygenase activity"/>
    <property type="evidence" value="ECO:0007669"/>
    <property type="project" value="InterPro"/>
</dbReference>
<evidence type="ECO:0000256" key="1">
    <source>
        <dbReference type="ARBA" id="ARBA00022729"/>
    </source>
</evidence>
<gene>
    <name evidence="3" type="ORF">HNP36_003249</name>
</gene>
<keyword evidence="1" id="KW-0732">Signal</keyword>
<accession>A0A841NFZ5</accession>
<name>A0A841NFZ5_9FLAO</name>
<dbReference type="NCBIfam" id="TIGR04183">
    <property type="entry name" value="Por_Secre_tail"/>
    <property type="match status" value="1"/>
</dbReference>
<dbReference type="GO" id="GO:0006589">
    <property type="term" value="P:octopamine biosynthetic process"/>
    <property type="evidence" value="ECO:0007669"/>
    <property type="project" value="TreeGrafter"/>
</dbReference>
<evidence type="ECO:0000313" key="4">
    <source>
        <dbReference type="Proteomes" id="UP000589738"/>
    </source>
</evidence>
<protein>
    <recommendedName>
        <fullName evidence="2">DOMON domain-containing protein</fullName>
    </recommendedName>
</protein>
<dbReference type="GO" id="GO:0042421">
    <property type="term" value="P:norepinephrine biosynthetic process"/>
    <property type="evidence" value="ECO:0007669"/>
    <property type="project" value="TreeGrafter"/>
</dbReference>
<sequence>MKNIVLFSFLLTGFLGISQQKTTGDVPLSPNNGITANFTLDNATSKVTLVLKGPSDRWFGLGIGVSAGFSMSAGDAVVYSAVTTPKLTDRNFTGTMQPPLDSSQDWTIVSDAVAGSIRTLTLTRALTNSDTNDYQMPYATTNSISFAGPRPATATTTVAPHGGTANVGYATASFTTVLGVNETEAASKKVVLYPNPAKETVSIKNMDKVKAIDIYESAGRKVRSVKPEGENINVRDLKPGIYYFEITLKDGNLSYEKLIKE</sequence>
<dbReference type="InterPro" id="IPR005018">
    <property type="entry name" value="DOMON_domain"/>
</dbReference>
<comment type="caution">
    <text evidence="3">The sequence shown here is derived from an EMBL/GenBank/DDBJ whole genome shotgun (WGS) entry which is preliminary data.</text>
</comment>
<dbReference type="AlphaFoldDB" id="A0A841NFZ5"/>
<reference evidence="3 4" key="1">
    <citation type="submission" date="2020-08" db="EMBL/GenBank/DDBJ databases">
        <title>Functional genomics of gut bacteria from endangered species of beetles.</title>
        <authorList>
            <person name="Carlos-Shanley C."/>
        </authorList>
    </citation>
    <scope>NUCLEOTIDE SEQUENCE [LARGE SCALE GENOMIC DNA]</scope>
    <source>
        <strain evidence="3 4">S00136</strain>
    </source>
</reference>
<evidence type="ECO:0000313" key="3">
    <source>
        <dbReference type="EMBL" id="MBB6372160.1"/>
    </source>
</evidence>
<dbReference type="InterPro" id="IPR000945">
    <property type="entry name" value="DBH-like"/>
</dbReference>
<proteinExistence type="predicted"/>
<dbReference type="GO" id="GO:0005615">
    <property type="term" value="C:extracellular space"/>
    <property type="evidence" value="ECO:0007669"/>
    <property type="project" value="TreeGrafter"/>
</dbReference>
<dbReference type="Proteomes" id="UP000589738">
    <property type="component" value="Unassembled WGS sequence"/>
</dbReference>
<dbReference type="GO" id="GO:0042420">
    <property type="term" value="P:dopamine catabolic process"/>
    <property type="evidence" value="ECO:0007669"/>
    <property type="project" value="TreeGrafter"/>
</dbReference>
<feature type="domain" description="DOMON" evidence="2">
    <location>
        <begin position="32"/>
        <end position="148"/>
    </location>
</feature>
<organism evidence="3 4">
    <name type="scientific">Chryseobacterium shigense</name>
    <dbReference type="NCBI Taxonomy" id="297244"/>
    <lineage>
        <taxon>Bacteria</taxon>
        <taxon>Pseudomonadati</taxon>
        <taxon>Bacteroidota</taxon>
        <taxon>Flavobacteriia</taxon>
        <taxon>Flavobacteriales</taxon>
        <taxon>Weeksellaceae</taxon>
        <taxon>Chryseobacterium group</taxon>
        <taxon>Chryseobacterium</taxon>
    </lineage>
</organism>
<dbReference type="PANTHER" id="PTHR10157:SF23">
    <property type="entry name" value="MOXD1 HOMOLOG 1"/>
    <property type="match status" value="1"/>
</dbReference>
<dbReference type="PROSITE" id="PS50836">
    <property type="entry name" value="DOMON"/>
    <property type="match status" value="1"/>
</dbReference>
<dbReference type="InterPro" id="IPR045266">
    <property type="entry name" value="DOH_DOMON"/>
</dbReference>